<evidence type="ECO:0000256" key="1">
    <source>
        <dbReference type="ARBA" id="ARBA00038494"/>
    </source>
</evidence>
<dbReference type="Pfam" id="PF00535">
    <property type="entry name" value="Glycos_transf_2"/>
    <property type="match status" value="1"/>
</dbReference>
<sequence length="264" mass="30390">MRARLPHPVPLSGVVITLNEEDRIARCIRSLRPVCREVIVLDAGSDDATVAIARAEGARVEHQEWLGFSAQKNTAISRATQPWVLMLDADEWLAPSSPERIAALFESGRIERADVWSLPRRTRFLGRTLQFGGWGNEWLPRLFRADCRYVPTRHGERLHLAGRKRRRHKARIEHESARSVEEHRARLQRNARGFAEERLAQGYHALPIDPWLHSTAYVLKNYLLRGGFLDGREGFCFHKAQAGYVYDKYRLLLRRQRDDGSPPS</sequence>
<proteinExistence type="inferred from homology"/>
<dbReference type="PANTHER" id="PTHR43630">
    <property type="entry name" value="POLY-BETA-1,6-N-ACETYL-D-GLUCOSAMINE SYNTHASE"/>
    <property type="match status" value="1"/>
</dbReference>
<protein>
    <submittedName>
        <fullName evidence="3">(Heptosyl)LPS beta-1,4-glucosyltransferase</fullName>
        <ecNumber evidence="3">2.4.1.-</ecNumber>
    </submittedName>
</protein>
<feature type="domain" description="Glycosyltransferase 2-like" evidence="2">
    <location>
        <begin position="14"/>
        <end position="108"/>
    </location>
</feature>
<name>A0A7W8DCV2_9GAMM</name>
<gene>
    <name evidence="3" type="ORF">HNQ58_000651</name>
</gene>
<dbReference type="InterPro" id="IPR029044">
    <property type="entry name" value="Nucleotide-diphossugar_trans"/>
</dbReference>
<keyword evidence="3" id="KW-0328">Glycosyltransferase</keyword>
<dbReference type="GO" id="GO:0016757">
    <property type="term" value="F:glycosyltransferase activity"/>
    <property type="evidence" value="ECO:0007669"/>
    <property type="project" value="UniProtKB-KW"/>
</dbReference>
<evidence type="ECO:0000259" key="2">
    <source>
        <dbReference type="Pfam" id="PF00535"/>
    </source>
</evidence>
<dbReference type="AlphaFoldDB" id="A0A7W8DCV2"/>
<evidence type="ECO:0000313" key="3">
    <source>
        <dbReference type="EMBL" id="MBB5014775.1"/>
    </source>
</evidence>
<dbReference type="EC" id="2.4.1.-" evidence="3"/>
<dbReference type="InterPro" id="IPR001173">
    <property type="entry name" value="Glyco_trans_2-like"/>
</dbReference>
<dbReference type="PANTHER" id="PTHR43630:SF2">
    <property type="entry name" value="GLYCOSYLTRANSFERASE"/>
    <property type="match status" value="1"/>
</dbReference>
<dbReference type="SUPFAM" id="SSF53448">
    <property type="entry name" value="Nucleotide-diphospho-sugar transferases"/>
    <property type="match status" value="1"/>
</dbReference>
<reference evidence="3 4" key="1">
    <citation type="submission" date="2020-08" db="EMBL/GenBank/DDBJ databases">
        <title>Genomic Encyclopedia of Type Strains, Phase IV (KMG-IV): sequencing the most valuable type-strain genomes for metagenomic binning, comparative biology and taxonomic classification.</title>
        <authorList>
            <person name="Goeker M."/>
        </authorList>
    </citation>
    <scope>NUCLEOTIDE SEQUENCE [LARGE SCALE GENOMIC DNA]</scope>
    <source>
        <strain evidence="3 4">DSM 25897</strain>
    </source>
</reference>
<evidence type="ECO:0000313" key="4">
    <source>
        <dbReference type="Proteomes" id="UP000519004"/>
    </source>
</evidence>
<dbReference type="CDD" id="cd02511">
    <property type="entry name" value="Beta4Glucosyltransferase"/>
    <property type="match status" value="1"/>
</dbReference>
<accession>A0A7W8DCV2</accession>
<comment type="caution">
    <text evidence="3">The sequence shown here is derived from an EMBL/GenBank/DDBJ whole genome shotgun (WGS) entry which is preliminary data.</text>
</comment>
<dbReference type="Proteomes" id="UP000519004">
    <property type="component" value="Unassembled WGS sequence"/>
</dbReference>
<keyword evidence="3" id="KW-0808">Transferase</keyword>
<comment type="similarity">
    <text evidence="1">Belongs to the glycosyltransferase 2 family. WaaE/KdtX subfamily.</text>
</comment>
<organism evidence="3 4">
    <name type="scientific">Rehaibacterium terrae</name>
    <dbReference type="NCBI Taxonomy" id="1341696"/>
    <lineage>
        <taxon>Bacteria</taxon>
        <taxon>Pseudomonadati</taxon>
        <taxon>Pseudomonadota</taxon>
        <taxon>Gammaproteobacteria</taxon>
        <taxon>Lysobacterales</taxon>
        <taxon>Lysobacteraceae</taxon>
        <taxon>Rehaibacterium</taxon>
    </lineage>
</organism>
<keyword evidence="4" id="KW-1185">Reference proteome</keyword>
<dbReference type="Gene3D" id="3.90.550.10">
    <property type="entry name" value="Spore Coat Polysaccharide Biosynthesis Protein SpsA, Chain A"/>
    <property type="match status" value="1"/>
</dbReference>
<dbReference type="RefSeq" id="WP_183947348.1">
    <property type="nucleotide sequence ID" value="NZ_JACHHX010000003.1"/>
</dbReference>
<dbReference type="EMBL" id="JACHHX010000003">
    <property type="protein sequence ID" value="MBB5014775.1"/>
    <property type="molecule type" value="Genomic_DNA"/>
</dbReference>